<organism evidence="2 3">
    <name type="scientific">Mucilaginibacter xinganensis</name>
    <dbReference type="NCBI Taxonomy" id="1234841"/>
    <lineage>
        <taxon>Bacteria</taxon>
        <taxon>Pseudomonadati</taxon>
        <taxon>Bacteroidota</taxon>
        <taxon>Sphingobacteriia</taxon>
        <taxon>Sphingobacteriales</taxon>
        <taxon>Sphingobacteriaceae</taxon>
        <taxon>Mucilaginibacter</taxon>
    </lineage>
</organism>
<accession>A0A223P3R5</accession>
<dbReference type="OrthoDB" id="9790710at2"/>
<dbReference type="RefSeq" id="WP_094572747.1">
    <property type="nucleotide sequence ID" value="NZ_CP022743.1"/>
</dbReference>
<dbReference type="Pfam" id="PF00534">
    <property type="entry name" value="Glycos_transf_1"/>
    <property type="match status" value="1"/>
</dbReference>
<dbReference type="Proteomes" id="UP000215002">
    <property type="component" value="Chromosome"/>
</dbReference>
<gene>
    <name evidence="2" type="ORF">MuYL_4896</name>
</gene>
<dbReference type="PANTHER" id="PTHR45947">
    <property type="entry name" value="SULFOQUINOVOSYL TRANSFERASE SQD2"/>
    <property type="match status" value="1"/>
</dbReference>
<dbReference type="KEGG" id="muc:MuYL_4896"/>
<dbReference type="GO" id="GO:0016758">
    <property type="term" value="F:hexosyltransferase activity"/>
    <property type="evidence" value="ECO:0007669"/>
    <property type="project" value="TreeGrafter"/>
</dbReference>
<dbReference type="EMBL" id="CP022743">
    <property type="protein sequence ID" value="ASU36779.1"/>
    <property type="molecule type" value="Genomic_DNA"/>
</dbReference>
<dbReference type="SUPFAM" id="SSF53756">
    <property type="entry name" value="UDP-Glycosyltransferase/glycogen phosphorylase"/>
    <property type="match status" value="1"/>
</dbReference>
<keyword evidence="2" id="KW-0808">Transferase</keyword>
<dbReference type="InterPro" id="IPR050194">
    <property type="entry name" value="Glycosyltransferase_grp1"/>
</dbReference>
<reference evidence="2 3" key="1">
    <citation type="submission" date="2017-08" db="EMBL/GenBank/DDBJ databases">
        <title>Complete genome sequence of Mucilaginibacter sp. strain BJC16-A31.</title>
        <authorList>
            <consortium name="Henan University of Science and Technology"/>
            <person name="You X."/>
        </authorList>
    </citation>
    <scope>NUCLEOTIDE SEQUENCE [LARGE SCALE GENOMIC DNA]</scope>
    <source>
        <strain evidence="2 3">BJC16-A31</strain>
    </source>
</reference>
<dbReference type="CDD" id="cd03801">
    <property type="entry name" value="GT4_PimA-like"/>
    <property type="match status" value="1"/>
</dbReference>
<keyword evidence="3" id="KW-1185">Reference proteome</keyword>
<dbReference type="InterPro" id="IPR001296">
    <property type="entry name" value="Glyco_trans_1"/>
</dbReference>
<sequence length="383" mass="43151">MKKLAIITTHPIQYYAPIFKLLSHRGKIAVRVFYTMGESAVDKQDEGFKKAIKWDVPLLEGYEFEWMENVAGNAGSHRFKGIVTPGAIEQVKKYNPDALLVFGWAYQSHLKIIRFFNGKIPIYFRGDSTLLNEVGGLRKTLRYIFLRWIYGHIDHAFYVGKNNNDYYLKYGLREGELSFAPHAIDNSRFEIERSREADELRLALGLTNNDILVLYAGKFEPVKNLELLVQAFSALNKPDVHLLLAGNGPDEDKLKAMVKSSNIHFTGFKNQTYMPVLYQAADLFCLPSKSETWGLSVNEAMACGKAVLASDKVGCAADLIAGRKNGAVFVSNNAGSLLDELQQLTADKARLTKLGWQSKLIIKDWDFLHIAEAIENKLLNEAH</sequence>
<dbReference type="PANTHER" id="PTHR45947:SF3">
    <property type="entry name" value="SULFOQUINOVOSYL TRANSFERASE SQD2"/>
    <property type="match status" value="1"/>
</dbReference>
<protein>
    <submittedName>
        <fullName evidence="2">Glycosyl transferase family 1</fullName>
    </submittedName>
</protein>
<dbReference type="Gene3D" id="3.40.50.2000">
    <property type="entry name" value="Glycogen Phosphorylase B"/>
    <property type="match status" value="2"/>
</dbReference>
<dbReference type="AlphaFoldDB" id="A0A223P3R5"/>
<evidence type="ECO:0000313" key="2">
    <source>
        <dbReference type="EMBL" id="ASU36779.1"/>
    </source>
</evidence>
<name>A0A223P3R5_9SPHI</name>
<evidence type="ECO:0000313" key="3">
    <source>
        <dbReference type="Proteomes" id="UP000215002"/>
    </source>
</evidence>
<feature type="domain" description="Glycosyl transferase family 1" evidence="1">
    <location>
        <begin position="200"/>
        <end position="354"/>
    </location>
</feature>
<evidence type="ECO:0000259" key="1">
    <source>
        <dbReference type="Pfam" id="PF00534"/>
    </source>
</evidence>
<proteinExistence type="predicted"/>